<dbReference type="Gene3D" id="1.20.1070.10">
    <property type="entry name" value="Rhodopsin 7-helix transmembrane proteins"/>
    <property type="match status" value="1"/>
</dbReference>
<feature type="transmembrane region" description="Helical" evidence="7">
    <location>
        <begin position="1252"/>
        <end position="1272"/>
    </location>
</feature>
<dbReference type="CDD" id="cd15039">
    <property type="entry name" value="7tmB3_Methuselah-like"/>
    <property type="match status" value="1"/>
</dbReference>
<feature type="domain" description="G-protein coupled receptors family 2 profile 2" evidence="8">
    <location>
        <begin position="1175"/>
        <end position="1475"/>
    </location>
</feature>
<evidence type="ECO:0000256" key="2">
    <source>
        <dbReference type="ARBA" id="ARBA00022692"/>
    </source>
</evidence>
<dbReference type="PROSITE" id="PS50261">
    <property type="entry name" value="G_PROTEIN_RECEP_F2_4"/>
    <property type="match status" value="1"/>
</dbReference>
<feature type="transmembrane region" description="Helical" evidence="7">
    <location>
        <begin position="1451"/>
        <end position="1473"/>
    </location>
</feature>
<feature type="transmembrane region" description="Helical" evidence="7">
    <location>
        <begin position="1328"/>
        <end position="1352"/>
    </location>
</feature>
<keyword evidence="10" id="KW-0675">Receptor</keyword>
<dbReference type="InterPro" id="IPR053231">
    <property type="entry name" value="GPCR_LN-TM7"/>
</dbReference>
<dbReference type="InterPro" id="IPR001212">
    <property type="entry name" value="Somatomedin_B_dom"/>
</dbReference>
<evidence type="ECO:0000313" key="10">
    <source>
        <dbReference type="EMBL" id="GFR65465.1"/>
    </source>
</evidence>
<comment type="caution">
    <text evidence="10">The sequence shown here is derived from an EMBL/GenBank/DDBJ whole genome shotgun (WGS) entry which is preliminary data.</text>
</comment>
<feature type="compositionally biased region" description="Polar residues" evidence="6">
    <location>
        <begin position="656"/>
        <end position="670"/>
    </location>
</feature>
<accession>A0AAV4EYV8</accession>
<keyword evidence="5" id="KW-1015">Disulfide bond</keyword>
<feature type="transmembrane region" description="Helical" evidence="7">
    <location>
        <begin position="1284"/>
        <end position="1308"/>
    </location>
</feature>
<dbReference type="InterPro" id="IPR017981">
    <property type="entry name" value="GPCR_2-like_7TM"/>
</dbReference>
<proteinExistence type="predicted"/>
<dbReference type="GO" id="GO:0016020">
    <property type="term" value="C:membrane"/>
    <property type="evidence" value="ECO:0007669"/>
    <property type="project" value="UniProtKB-SubCell"/>
</dbReference>
<dbReference type="PROSITE" id="PS00524">
    <property type="entry name" value="SMB_1"/>
    <property type="match status" value="1"/>
</dbReference>
<dbReference type="Pfam" id="PF01033">
    <property type="entry name" value="Somatomedin_B"/>
    <property type="match status" value="1"/>
</dbReference>
<evidence type="ECO:0000313" key="11">
    <source>
        <dbReference type="Proteomes" id="UP000762676"/>
    </source>
</evidence>
<evidence type="ECO:0000256" key="1">
    <source>
        <dbReference type="ARBA" id="ARBA00004141"/>
    </source>
</evidence>
<dbReference type="Pfam" id="PF00002">
    <property type="entry name" value="7tm_2"/>
    <property type="match status" value="1"/>
</dbReference>
<dbReference type="EMBL" id="BMAT01007491">
    <property type="protein sequence ID" value="GFR65465.1"/>
    <property type="molecule type" value="Genomic_DNA"/>
</dbReference>
<keyword evidence="4 7" id="KW-0472">Membrane</keyword>
<dbReference type="InterPro" id="IPR000832">
    <property type="entry name" value="GPCR_2_secretin-like"/>
</dbReference>
<evidence type="ECO:0000256" key="4">
    <source>
        <dbReference type="ARBA" id="ARBA00023136"/>
    </source>
</evidence>
<feature type="compositionally biased region" description="Basic and acidic residues" evidence="6">
    <location>
        <begin position="811"/>
        <end position="837"/>
    </location>
</feature>
<feature type="region of interest" description="Disordered" evidence="6">
    <location>
        <begin position="1382"/>
        <end position="1414"/>
    </location>
</feature>
<organism evidence="10 11">
    <name type="scientific">Elysia marginata</name>
    <dbReference type="NCBI Taxonomy" id="1093978"/>
    <lineage>
        <taxon>Eukaryota</taxon>
        <taxon>Metazoa</taxon>
        <taxon>Spiralia</taxon>
        <taxon>Lophotrochozoa</taxon>
        <taxon>Mollusca</taxon>
        <taxon>Gastropoda</taxon>
        <taxon>Heterobranchia</taxon>
        <taxon>Euthyneura</taxon>
        <taxon>Panpulmonata</taxon>
        <taxon>Sacoglossa</taxon>
        <taxon>Placobranchoidea</taxon>
        <taxon>Plakobranchidae</taxon>
        <taxon>Elysia</taxon>
    </lineage>
</organism>
<dbReference type="GO" id="GO:0007166">
    <property type="term" value="P:cell surface receptor signaling pathway"/>
    <property type="evidence" value="ECO:0007669"/>
    <property type="project" value="InterPro"/>
</dbReference>
<feature type="region of interest" description="Disordered" evidence="6">
    <location>
        <begin position="801"/>
        <end position="837"/>
    </location>
</feature>
<sequence length="1488" mass="167134">MRTRSNFVSSKRPFELTGSQLEQRVNLHYAYRVATSYFEFKPSHITGRSDGSRKQACLIRPSPNSKAGISREQHESSDGVREKIEKLTVVQKPKYGILKIPENNLDLHEGRESHLRTTVVAHTPYSCSFYSSCSGSNVCGSRGTTRRREVFQCQCDFMCWIYGDCCFDYYERCLGVEPFASRELVLSATLAKLATLSNVYSFHEEWRLAVASKCTGTQRFGQMHVISECNKDSTGIFRQVLQSLTNKKWGRNQGSEDESLDILATLSEDEIIKECQKNEFSINLSDINNMESDNPLVNQIPVMHLSLPGVNFKNVFCGVCNGVHPTYLKRWSVEKICKDTGGQSSSTSTKLNLLSRGKNVAGKNCKFNLIRPKKEIRSCGLFSERKKESANREIVFKSNSKIKTSKNFTLKMPNTSEAYRTSPPTNSAAVLCSRYLFAFKCKDDSMSQFAKNPHCLARSLRFNVPNDSLTGKPKVIKLMASICPANFVCGYDDYSFPLSTSSRRAKMAPFLPSVRILLDFRKGYIDSRKVTGQTRQFPPCPSDHTFVHFYGRCQPILCATGLHLERQRCVHNNDEINPSQRTNSATPSLDARSPFVSKPCYIKLVITVKHVLANSSSCVFSSAGTHTNKTIQESNNKSNHPKPEGQIERLGDLITESQSPGSRDVTQTEDNISDLEVGSPESLQQLSELWVESRLNRKPVTDQMVNDRFFRLSHELLGIFYSHKTDRSFGHNISMLSSLCMHNEIFLCASLFPSKKSTLQVSSKKYKSEEDKTLAIDNFIKNIDQTLGPNVFYKERESATSDPITPKAFGHSHDSDRHSHNSDRHSHNSDRHLHDSDRHLHDSDRHLHDYDRHWHDSDNAERHLHDYDRHWHDSDNADSSGDHGFMSTFCFPDFHCEPDTSRACLIFSLQLNDSSSFDSTMSIVQEKLARLPQLARGQNIVVESLKLINMADPRNKTIVSAGSYEHSKRKDAVGEERSTPNISSECEEGERTVVAPAKLHVNSSGNYEAVLDGYKYPLSHFAFSTDLAISDVTTQVEFTNVFVSWCMKKPAISRCNASTFVKFNTDEFVLFKNFLILSESGENLTSFLSSNINTTDGIEASSVQKMVLEYNKQQGKGQSKLDESEDLPPFAFDNEQYELSDDGAIVCFDTNRNQPKYPVLSSWREITFKSASLAERVVSLISSSISIVSLAVVLFVYASLSELRNVPGMVVISLSSTLLLSQVLFLLCLYPARISHLFCQVYAAVHHAAWLAAFFWLTCMAINLVCSLHFGVRPSSGTLSSRRFLRMAVVCWGIPFCATTLCFFLDLHDVVSVGYGKAGVCWIGNRRALLYVFVAPVLVVIFTTIVGCMLVVRKVSNSAAFRQANARAKYSTDRTTTLSTISTDVSDESSARTDNVRDGLGSDSNVSDKMKVSPKHSGRRNQALMCFFLSLLMGGNWIFYLLAAAVPDQDFLWILTSLFSGSQGLYLLLCFVAKPPLIMKVVKRWRPG</sequence>
<evidence type="ECO:0000259" key="8">
    <source>
        <dbReference type="PROSITE" id="PS50261"/>
    </source>
</evidence>
<keyword evidence="3 7" id="KW-1133">Transmembrane helix</keyword>
<dbReference type="PROSITE" id="PS50958">
    <property type="entry name" value="SMB_2"/>
    <property type="match status" value="1"/>
</dbReference>
<keyword evidence="2 7" id="KW-0812">Transmembrane</keyword>
<dbReference type="SUPFAM" id="SSF81321">
    <property type="entry name" value="Family A G protein-coupled receptor-like"/>
    <property type="match status" value="1"/>
</dbReference>
<dbReference type="GO" id="GO:0004930">
    <property type="term" value="F:G protein-coupled receptor activity"/>
    <property type="evidence" value="ECO:0007669"/>
    <property type="project" value="InterPro"/>
</dbReference>
<evidence type="ECO:0000256" key="7">
    <source>
        <dbReference type="SAM" id="Phobius"/>
    </source>
</evidence>
<evidence type="ECO:0000256" key="5">
    <source>
        <dbReference type="ARBA" id="ARBA00023157"/>
    </source>
</evidence>
<feature type="transmembrane region" description="Helical" evidence="7">
    <location>
        <begin position="1177"/>
        <end position="1198"/>
    </location>
</feature>
<evidence type="ECO:0000256" key="6">
    <source>
        <dbReference type="SAM" id="MobiDB-lite"/>
    </source>
</evidence>
<evidence type="ECO:0000259" key="9">
    <source>
        <dbReference type="PROSITE" id="PS50958"/>
    </source>
</evidence>
<evidence type="ECO:0000256" key="3">
    <source>
        <dbReference type="ARBA" id="ARBA00022989"/>
    </source>
</evidence>
<name>A0AAV4EYV8_9GAST</name>
<dbReference type="Gene3D" id="4.10.410.20">
    <property type="match status" value="1"/>
</dbReference>
<feature type="region of interest" description="Disordered" evidence="6">
    <location>
        <begin position="656"/>
        <end position="677"/>
    </location>
</feature>
<dbReference type="PANTHER" id="PTHR45902:SF1">
    <property type="entry name" value="LATROPHILIN RECEPTOR-LIKE PROTEIN A"/>
    <property type="match status" value="1"/>
</dbReference>
<reference evidence="10 11" key="1">
    <citation type="journal article" date="2021" name="Elife">
        <title>Chloroplast acquisition without the gene transfer in kleptoplastic sea slugs, Plakobranchus ocellatus.</title>
        <authorList>
            <person name="Maeda T."/>
            <person name="Takahashi S."/>
            <person name="Yoshida T."/>
            <person name="Shimamura S."/>
            <person name="Takaki Y."/>
            <person name="Nagai Y."/>
            <person name="Toyoda A."/>
            <person name="Suzuki Y."/>
            <person name="Arimoto A."/>
            <person name="Ishii H."/>
            <person name="Satoh N."/>
            <person name="Nishiyama T."/>
            <person name="Hasebe M."/>
            <person name="Maruyama T."/>
            <person name="Minagawa J."/>
            <person name="Obokata J."/>
            <person name="Shigenobu S."/>
        </authorList>
    </citation>
    <scope>NUCLEOTIDE SEQUENCE [LARGE SCALE GENOMIC DNA]</scope>
</reference>
<keyword evidence="11" id="KW-1185">Reference proteome</keyword>
<feature type="transmembrane region" description="Helical" evidence="7">
    <location>
        <begin position="1210"/>
        <end position="1232"/>
    </location>
</feature>
<feature type="transmembrane region" description="Helical" evidence="7">
    <location>
        <begin position="1423"/>
        <end position="1445"/>
    </location>
</feature>
<gene>
    <name evidence="10" type="ORF">ElyMa_003658800</name>
</gene>
<dbReference type="SUPFAM" id="SSF90188">
    <property type="entry name" value="Somatomedin B domain"/>
    <property type="match status" value="1"/>
</dbReference>
<protein>
    <submittedName>
        <fullName evidence="10">Class B secretin G-protein coupled receptor GPRmth5</fullName>
    </submittedName>
</protein>
<dbReference type="InterPro" id="IPR036024">
    <property type="entry name" value="Somatomedin_B-like_dom_sf"/>
</dbReference>
<dbReference type="PANTHER" id="PTHR45902">
    <property type="entry name" value="LATROPHILIN RECEPTOR-LIKE PROTEIN A"/>
    <property type="match status" value="1"/>
</dbReference>
<feature type="domain" description="SMB" evidence="9">
    <location>
        <begin position="129"/>
        <end position="179"/>
    </location>
</feature>
<comment type="subcellular location">
    <subcellularLocation>
        <location evidence="1">Membrane</location>
        <topology evidence="1">Multi-pass membrane protein</topology>
    </subcellularLocation>
</comment>
<dbReference type="Proteomes" id="UP000762676">
    <property type="component" value="Unassembled WGS sequence"/>
</dbReference>